<dbReference type="InterPro" id="IPR019167">
    <property type="entry name" value="PAT1_dom"/>
</dbReference>
<gene>
    <name evidence="9" type="ORF">POCULU_LOCUS10999</name>
</gene>
<evidence type="ECO:0000256" key="5">
    <source>
        <dbReference type="ARBA" id="ARBA00022884"/>
    </source>
</evidence>
<evidence type="ECO:0000259" key="8">
    <source>
        <dbReference type="Pfam" id="PF09770"/>
    </source>
</evidence>
<keyword evidence="5" id="KW-0694">RNA-binding</keyword>
<feature type="non-terminal residue" evidence="9">
    <location>
        <position position="203"/>
    </location>
</feature>
<sequence length="203" mass="22746">AKYNGLMTQGDKDYVNRIQISQLVTDDPYSDDFYFQVYAALRNRQNPNMGTFSPSLRSGGSGYGGHGGYERGRHRSRGSDNGLLKMQQQLLRIVQDAKRKPKLTQLSLEGALGKITINSVRNPRQLLQVSSKHEPSHHPGTSSASTHQRRPSLSLHGAVARKKVLRAIENVYSAVLKLEELRRTQPNRSRGYGGENEKEAFEN</sequence>
<dbReference type="GO" id="GO:0000290">
    <property type="term" value="P:deadenylation-dependent decapping of nuclear-transcribed mRNA"/>
    <property type="evidence" value="ECO:0007669"/>
    <property type="project" value="InterPro"/>
</dbReference>
<dbReference type="OrthoDB" id="2444112at2759"/>
<dbReference type="InterPro" id="IPR039900">
    <property type="entry name" value="Pat1-like"/>
</dbReference>
<feature type="region of interest" description="Disordered" evidence="7">
    <location>
        <begin position="49"/>
        <end position="80"/>
    </location>
</feature>
<dbReference type="GO" id="GO:0033962">
    <property type="term" value="P:P-body assembly"/>
    <property type="evidence" value="ECO:0007669"/>
    <property type="project" value="TreeGrafter"/>
</dbReference>
<dbReference type="Proteomes" id="UP000789572">
    <property type="component" value="Unassembled WGS sequence"/>
</dbReference>
<name>A0A9N9EFA7_9GLOM</name>
<evidence type="ECO:0000313" key="9">
    <source>
        <dbReference type="EMBL" id="CAG8671568.1"/>
    </source>
</evidence>
<feature type="region of interest" description="Disordered" evidence="7">
    <location>
        <begin position="129"/>
        <end position="154"/>
    </location>
</feature>
<reference evidence="9" key="1">
    <citation type="submission" date="2021-06" db="EMBL/GenBank/DDBJ databases">
        <authorList>
            <person name="Kallberg Y."/>
            <person name="Tangrot J."/>
            <person name="Rosling A."/>
        </authorList>
    </citation>
    <scope>NUCLEOTIDE SEQUENCE</scope>
    <source>
        <strain evidence="9">IA702</strain>
    </source>
</reference>
<evidence type="ECO:0000256" key="6">
    <source>
        <dbReference type="ARBA" id="ARBA00023242"/>
    </source>
</evidence>
<comment type="subcellular location">
    <subcellularLocation>
        <location evidence="2">Cytoplasm</location>
        <location evidence="2">P-body</location>
    </subcellularLocation>
    <subcellularLocation>
        <location evidence="1">Nucleus</location>
    </subcellularLocation>
</comment>
<feature type="non-terminal residue" evidence="9">
    <location>
        <position position="1"/>
    </location>
</feature>
<comment type="caution">
    <text evidence="9">The sequence shown here is derived from an EMBL/GenBank/DDBJ whole genome shotgun (WGS) entry which is preliminary data.</text>
</comment>
<comment type="similarity">
    <text evidence="3">Belongs to the PAT1 family.</text>
</comment>
<dbReference type="PANTHER" id="PTHR21551:SF0">
    <property type="entry name" value="PROTEIN ASSOCIATED WITH TOPO II RELATED-1, ISOFORM A"/>
    <property type="match status" value="1"/>
</dbReference>
<evidence type="ECO:0000313" key="10">
    <source>
        <dbReference type="Proteomes" id="UP000789572"/>
    </source>
</evidence>
<keyword evidence="4" id="KW-0963">Cytoplasm</keyword>
<dbReference type="GO" id="GO:0005634">
    <property type="term" value="C:nucleus"/>
    <property type="evidence" value="ECO:0007669"/>
    <property type="project" value="UniProtKB-SubCell"/>
</dbReference>
<evidence type="ECO:0000256" key="1">
    <source>
        <dbReference type="ARBA" id="ARBA00004123"/>
    </source>
</evidence>
<evidence type="ECO:0000256" key="3">
    <source>
        <dbReference type="ARBA" id="ARBA00009138"/>
    </source>
</evidence>
<accession>A0A9N9EFA7</accession>
<organism evidence="9 10">
    <name type="scientific">Paraglomus occultum</name>
    <dbReference type="NCBI Taxonomy" id="144539"/>
    <lineage>
        <taxon>Eukaryota</taxon>
        <taxon>Fungi</taxon>
        <taxon>Fungi incertae sedis</taxon>
        <taxon>Mucoromycota</taxon>
        <taxon>Glomeromycotina</taxon>
        <taxon>Glomeromycetes</taxon>
        <taxon>Paraglomerales</taxon>
        <taxon>Paraglomeraceae</taxon>
        <taxon>Paraglomus</taxon>
    </lineage>
</organism>
<dbReference type="GO" id="GO:0000932">
    <property type="term" value="C:P-body"/>
    <property type="evidence" value="ECO:0007669"/>
    <property type="project" value="UniProtKB-SubCell"/>
</dbReference>
<dbReference type="AlphaFoldDB" id="A0A9N9EFA7"/>
<keyword evidence="10" id="KW-1185">Reference proteome</keyword>
<protein>
    <submittedName>
        <fullName evidence="9">4625_t:CDS:1</fullName>
    </submittedName>
</protein>
<dbReference type="PANTHER" id="PTHR21551">
    <property type="entry name" value="TOPOISOMERASE II-ASSOCIATED PROTEIN PAT1"/>
    <property type="match status" value="1"/>
</dbReference>
<evidence type="ECO:0000256" key="7">
    <source>
        <dbReference type="SAM" id="MobiDB-lite"/>
    </source>
</evidence>
<evidence type="ECO:0000256" key="2">
    <source>
        <dbReference type="ARBA" id="ARBA00004201"/>
    </source>
</evidence>
<dbReference type="EMBL" id="CAJVPJ010006863">
    <property type="protein sequence ID" value="CAG8671568.1"/>
    <property type="molecule type" value="Genomic_DNA"/>
</dbReference>
<evidence type="ECO:0000256" key="4">
    <source>
        <dbReference type="ARBA" id="ARBA00022490"/>
    </source>
</evidence>
<feature type="domain" description="mRNA decay factor PAT1" evidence="8">
    <location>
        <begin position="1"/>
        <end position="189"/>
    </location>
</feature>
<proteinExistence type="inferred from homology"/>
<keyword evidence="6" id="KW-0539">Nucleus</keyword>
<dbReference type="GO" id="GO:0003723">
    <property type="term" value="F:RNA binding"/>
    <property type="evidence" value="ECO:0007669"/>
    <property type="project" value="UniProtKB-KW"/>
</dbReference>
<dbReference type="Pfam" id="PF09770">
    <property type="entry name" value="PAT1"/>
    <property type="match status" value="1"/>
</dbReference>